<evidence type="ECO:0000313" key="3">
    <source>
        <dbReference type="Proteomes" id="UP000630887"/>
    </source>
</evidence>
<protein>
    <recommendedName>
        <fullName evidence="1">STAS domain-containing protein</fullName>
    </recommendedName>
</protein>
<dbReference type="Gene3D" id="3.30.750.24">
    <property type="entry name" value="STAS domain"/>
    <property type="match status" value="1"/>
</dbReference>
<organism evidence="2 3">
    <name type="scientific">Catellatospora coxensis</name>
    <dbReference type="NCBI Taxonomy" id="310354"/>
    <lineage>
        <taxon>Bacteria</taxon>
        <taxon>Bacillati</taxon>
        <taxon>Actinomycetota</taxon>
        <taxon>Actinomycetes</taxon>
        <taxon>Micromonosporales</taxon>
        <taxon>Micromonosporaceae</taxon>
        <taxon>Catellatospora</taxon>
    </lineage>
</organism>
<name>A0A8J3KZ59_9ACTN</name>
<dbReference type="InterPro" id="IPR058548">
    <property type="entry name" value="MlaB-like_STAS"/>
</dbReference>
<dbReference type="PROSITE" id="PS50801">
    <property type="entry name" value="STAS"/>
    <property type="match status" value="1"/>
</dbReference>
<dbReference type="Proteomes" id="UP000630887">
    <property type="component" value="Unassembled WGS sequence"/>
</dbReference>
<dbReference type="InterPro" id="IPR002645">
    <property type="entry name" value="STAS_dom"/>
</dbReference>
<comment type="caution">
    <text evidence="2">The sequence shown here is derived from an EMBL/GenBank/DDBJ whole genome shotgun (WGS) entry which is preliminary data.</text>
</comment>
<proteinExistence type="predicted"/>
<reference evidence="2 3" key="1">
    <citation type="submission" date="2021-01" db="EMBL/GenBank/DDBJ databases">
        <title>Whole genome shotgun sequence of Catellatospora coxensis NBRC 107359.</title>
        <authorList>
            <person name="Komaki H."/>
            <person name="Tamura T."/>
        </authorList>
    </citation>
    <scope>NUCLEOTIDE SEQUENCE [LARGE SCALE GENOMIC DNA]</scope>
    <source>
        <strain evidence="2 3">NBRC 107359</strain>
    </source>
</reference>
<dbReference type="Pfam" id="PF13466">
    <property type="entry name" value="STAS_2"/>
    <property type="match status" value="1"/>
</dbReference>
<evidence type="ECO:0000259" key="1">
    <source>
        <dbReference type="PROSITE" id="PS50801"/>
    </source>
</evidence>
<accession>A0A8J3KZ59</accession>
<dbReference type="RefSeq" id="WP_203692137.1">
    <property type="nucleotide sequence ID" value="NZ_BAAALC010000025.1"/>
</dbReference>
<sequence length="133" mass="14279">MQQLHIRYFADHRGGGCLHVAGEIDLAVHERLRAALHRVLAMRPRRLVVDLAQVTFLDAGGVGVLVQAAAAAQAARIPLRVRGADGIAARVLALAAGWDRATGTLGAVPARHLPTATAEHLRTQRRGLARRVR</sequence>
<keyword evidence="3" id="KW-1185">Reference proteome</keyword>
<dbReference type="SUPFAM" id="SSF52091">
    <property type="entry name" value="SpoIIaa-like"/>
    <property type="match status" value="1"/>
</dbReference>
<gene>
    <name evidence="2" type="ORF">Cco03nite_24210</name>
</gene>
<dbReference type="EMBL" id="BONI01000016">
    <property type="protein sequence ID" value="GIG05721.1"/>
    <property type="molecule type" value="Genomic_DNA"/>
</dbReference>
<dbReference type="AlphaFoldDB" id="A0A8J3KZ59"/>
<dbReference type="InterPro" id="IPR036513">
    <property type="entry name" value="STAS_dom_sf"/>
</dbReference>
<dbReference type="CDD" id="cd07043">
    <property type="entry name" value="STAS_anti-anti-sigma_factors"/>
    <property type="match status" value="1"/>
</dbReference>
<evidence type="ECO:0000313" key="2">
    <source>
        <dbReference type="EMBL" id="GIG05721.1"/>
    </source>
</evidence>
<feature type="domain" description="STAS" evidence="1">
    <location>
        <begin position="18"/>
        <end position="92"/>
    </location>
</feature>